<reference evidence="8" key="1">
    <citation type="submission" date="2016-10" db="EMBL/GenBank/DDBJ databases">
        <authorList>
            <person name="Varghese N."/>
            <person name="Submissions S."/>
        </authorList>
    </citation>
    <scope>NUCLEOTIDE SEQUENCE [LARGE SCALE GENOMIC DNA]</scope>
    <source>
        <strain evidence="8">DSM 44209</strain>
    </source>
</reference>
<evidence type="ECO:0000256" key="1">
    <source>
        <dbReference type="ARBA" id="ARBA00005820"/>
    </source>
</evidence>
<comment type="similarity">
    <text evidence="1">Belongs to the AfsR/DnrI/RedD regulatory family.</text>
</comment>
<organism evidence="7 8">
    <name type="scientific">Geodermatophilus poikilotrophus</name>
    <dbReference type="NCBI Taxonomy" id="1333667"/>
    <lineage>
        <taxon>Bacteria</taxon>
        <taxon>Bacillati</taxon>
        <taxon>Actinomycetota</taxon>
        <taxon>Actinomycetes</taxon>
        <taxon>Geodermatophilales</taxon>
        <taxon>Geodermatophilaceae</taxon>
        <taxon>Geodermatophilus</taxon>
    </lineage>
</organism>
<dbReference type="Pfam" id="PF13424">
    <property type="entry name" value="TPR_12"/>
    <property type="match status" value="2"/>
</dbReference>
<dbReference type="PROSITE" id="PS51755">
    <property type="entry name" value="OMPR_PHOB"/>
    <property type="match status" value="1"/>
</dbReference>
<dbReference type="SMART" id="SM01043">
    <property type="entry name" value="BTAD"/>
    <property type="match status" value="1"/>
</dbReference>
<evidence type="ECO:0000313" key="7">
    <source>
        <dbReference type="EMBL" id="SET99150.1"/>
    </source>
</evidence>
<dbReference type="SMART" id="SM00862">
    <property type="entry name" value="Trans_reg_C"/>
    <property type="match status" value="1"/>
</dbReference>
<feature type="domain" description="OmpR/PhoB-type" evidence="6">
    <location>
        <begin position="1"/>
        <end position="98"/>
    </location>
</feature>
<sequence>MQIQVLGPLAIQVAGRPLELGGVKQRAVLAMLVLNLNGVVSTDALVEGLWGEKAPASAVNTVQVYVSRLRKTLQAATGPDPAGAATVRRRGPGYVLECDPERVDLHRFQWLVREGAQALRPAPARAASMLQEALGLWRGQPLADFADEPFARAAIPRLEEQRLAALVSLVEAELALGRHAPLVAELETLVTQHPLHEELHRLLMLSLYRSGRQAEALEAYRRARHTLAEELGIDPGRALRELEAAILTQDPCLDWTPPPATLSRHGSADASVDVPLGPAVPRPQVWNVPARNPHFTGRDGLLAALRRRLGAEEPTLVVQALYGLGGVGKTQLAIEYAHRFAADYQLVWWLDAEQPVLIPEQLAALAARLDLPPGPTVADTVERLLAELRGRDRWLLIFDNAERPADVAAYRPGGAGHVLITSRYPGWGALGGRLEVDVLPRAETIALLRARIPALDAELADKLAAELGDLPLAAAQAAGYLEQTELPPADYLRRFRTRRADLLARGDVLGYRGRLDTAWAMSLDRLRGQDPAAVQLLELAAFLAPDPIPLVMFRGHAGLLEEPLGATAADPDGLADTVGTLVGYSLARRHPDGFQVHRLVQAVVRQQIPPDREQATAQRVAALLAAASPGDPEDPASWATYARLAPHVLATAPRGDHSPTGRRLILDTARYLYAKGDSLGTRAVCEQLLDRWRANLGPDDPDTLNAATWLTLALFLLKEPTRAHSLGKDTLPRCRRVLGPDHPTTLSAATALTLTQNQRGKPESARALGQETLQRCRRVLGPDHATTLSTATALTIALVLLGNVKEARALGQDTLPRCRENLGPDHTTSLLVAAALTVALAMQGGAGEAHALGEDTLQRCRRVLGPGHVTTLWAAGALTLALAQLSEAGSARALGEDTIRHKRFGSRHLIKMLVDAGLTLALTSLDEAPQARALGEDTLQRCREVLGPDHVLTLWAAGALTQALLRLNEADSARSLAQDTLQRCRRILGSDHPVAGYLISAAGSGQPPAR</sequence>
<proteinExistence type="inferred from homology"/>
<dbReference type="Proteomes" id="UP000198507">
    <property type="component" value="Unassembled WGS sequence"/>
</dbReference>
<dbReference type="InterPro" id="IPR056681">
    <property type="entry name" value="DUF7779"/>
</dbReference>
<dbReference type="InterPro" id="IPR027417">
    <property type="entry name" value="P-loop_NTPase"/>
</dbReference>
<dbReference type="InterPro" id="IPR036388">
    <property type="entry name" value="WH-like_DNA-bd_sf"/>
</dbReference>
<dbReference type="PANTHER" id="PTHR35807:SF1">
    <property type="entry name" value="TRANSCRIPTIONAL REGULATOR REDD"/>
    <property type="match status" value="1"/>
</dbReference>
<name>A0A1I0IQ02_9ACTN</name>
<dbReference type="EMBL" id="FOIE01000014">
    <property type="protein sequence ID" value="SET99150.1"/>
    <property type="molecule type" value="Genomic_DNA"/>
</dbReference>
<evidence type="ECO:0000256" key="5">
    <source>
        <dbReference type="PROSITE-ProRule" id="PRU01091"/>
    </source>
</evidence>
<dbReference type="GO" id="GO:0003677">
    <property type="term" value="F:DNA binding"/>
    <property type="evidence" value="ECO:0007669"/>
    <property type="project" value="UniProtKB-UniRule"/>
</dbReference>
<dbReference type="Pfam" id="PF00486">
    <property type="entry name" value="Trans_reg_C"/>
    <property type="match status" value="1"/>
</dbReference>
<dbReference type="CDD" id="cd15831">
    <property type="entry name" value="BTAD"/>
    <property type="match status" value="1"/>
</dbReference>
<dbReference type="Gene3D" id="1.25.40.10">
    <property type="entry name" value="Tetratricopeptide repeat domain"/>
    <property type="match status" value="3"/>
</dbReference>
<dbReference type="GO" id="GO:0000160">
    <property type="term" value="P:phosphorelay signal transduction system"/>
    <property type="evidence" value="ECO:0007669"/>
    <property type="project" value="InterPro"/>
</dbReference>
<dbReference type="AlphaFoldDB" id="A0A1I0IQ02"/>
<dbReference type="FunFam" id="1.25.40.10:FF:000222">
    <property type="entry name" value="SARP family transcriptional regulator"/>
    <property type="match status" value="1"/>
</dbReference>
<dbReference type="InterPro" id="IPR001867">
    <property type="entry name" value="OmpR/PhoB-type_DNA-bd"/>
</dbReference>
<dbReference type="PANTHER" id="PTHR35807">
    <property type="entry name" value="TRANSCRIPTIONAL REGULATOR REDD-RELATED"/>
    <property type="match status" value="1"/>
</dbReference>
<dbReference type="SUPFAM" id="SSF48452">
    <property type="entry name" value="TPR-like"/>
    <property type="match status" value="2"/>
</dbReference>
<dbReference type="InterPro" id="IPR016032">
    <property type="entry name" value="Sig_transdc_resp-reg_C-effctor"/>
</dbReference>
<dbReference type="RefSeq" id="WP_091448688.1">
    <property type="nucleotide sequence ID" value="NZ_FOIE01000014.1"/>
</dbReference>
<dbReference type="SUPFAM" id="SSF46894">
    <property type="entry name" value="C-terminal effector domain of the bipartite response regulators"/>
    <property type="match status" value="1"/>
</dbReference>
<evidence type="ECO:0000256" key="4">
    <source>
        <dbReference type="ARBA" id="ARBA00023163"/>
    </source>
</evidence>
<dbReference type="Gene3D" id="3.40.50.300">
    <property type="entry name" value="P-loop containing nucleotide triphosphate hydrolases"/>
    <property type="match status" value="1"/>
</dbReference>
<dbReference type="NCBIfam" id="NF040586">
    <property type="entry name" value="FxSxx_TPR"/>
    <property type="match status" value="1"/>
</dbReference>
<dbReference type="InterPro" id="IPR011990">
    <property type="entry name" value="TPR-like_helical_dom_sf"/>
</dbReference>
<dbReference type="Pfam" id="PF03704">
    <property type="entry name" value="BTAD"/>
    <property type="match status" value="1"/>
</dbReference>
<evidence type="ECO:0000259" key="6">
    <source>
        <dbReference type="PROSITE" id="PS51755"/>
    </source>
</evidence>
<dbReference type="InterPro" id="IPR005158">
    <property type="entry name" value="BTAD"/>
</dbReference>
<dbReference type="Pfam" id="PF13374">
    <property type="entry name" value="TPR_10"/>
    <property type="match status" value="2"/>
</dbReference>
<keyword evidence="3 5" id="KW-0238">DNA-binding</keyword>
<protein>
    <submittedName>
        <fullName evidence="7">DNA-binding transcriptional activator of the SARP family</fullName>
    </submittedName>
</protein>
<dbReference type="Gene3D" id="1.10.10.10">
    <property type="entry name" value="Winged helix-like DNA-binding domain superfamily/Winged helix DNA-binding domain"/>
    <property type="match status" value="1"/>
</dbReference>
<dbReference type="SUPFAM" id="SSF52540">
    <property type="entry name" value="P-loop containing nucleoside triphosphate hydrolases"/>
    <property type="match status" value="1"/>
</dbReference>
<dbReference type="GO" id="GO:0006355">
    <property type="term" value="P:regulation of DNA-templated transcription"/>
    <property type="evidence" value="ECO:0007669"/>
    <property type="project" value="InterPro"/>
</dbReference>
<feature type="DNA-binding region" description="OmpR/PhoB-type" evidence="5">
    <location>
        <begin position="1"/>
        <end position="98"/>
    </location>
</feature>
<keyword evidence="8" id="KW-1185">Reference proteome</keyword>
<evidence type="ECO:0000313" key="8">
    <source>
        <dbReference type="Proteomes" id="UP000198507"/>
    </source>
</evidence>
<dbReference type="OrthoDB" id="580767at2"/>
<gene>
    <name evidence="7" type="ORF">SAMN04488546_4577</name>
</gene>
<dbReference type="CDD" id="cd00383">
    <property type="entry name" value="trans_reg_C"/>
    <property type="match status" value="1"/>
</dbReference>
<dbReference type="InterPro" id="IPR051677">
    <property type="entry name" value="AfsR-DnrI-RedD_regulator"/>
</dbReference>
<accession>A0A1I0IQ02</accession>
<keyword evidence="2" id="KW-0805">Transcription regulation</keyword>
<keyword evidence="4" id="KW-0804">Transcription</keyword>
<dbReference type="Pfam" id="PF25000">
    <property type="entry name" value="DUF7779"/>
    <property type="match status" value="1"/>
</dbReference>
<evidence type="ECO:0000256" key="2">
    <source>
        <dbReference type="ARBA" id="ARBA00023015"/>
    </source>
</evidence>
<evidence type="ECO:0000256" key="3">
    <source>
        <dbReference type="ARBA" id="ARBA00023125"/>
    </source>
</evidence>